<comment type="caution">
    <text evidence="2">The sequence shown here is derived from an EMBL/GenBank/DDBJ whole genome shotgun (WGS) entry which is preliminary data.</text>
</comment>
<feature type="transmembrane region" description="Helical" evidence="1">
    <location>
        <begin position="25"/>
        <end position="42"/>
    </location>
</feature>
<dbReference type="RefSeq" id="WP_289607272.1">
    <property type="nucleotide sequence ID" value="NZ_JAUDCG010000013.1"/>
</dbReference>
<evidence type="ECO:0000256" key="1">
    <source>
        <dbReference type="SAM" id="Phobius"/>
    </source>
</evidence>
<dbReference type="Proteomes" id="UP001529340">
    <property type="component" value="Unassembled WGS sequence"/>
</dbReference>
<reference evidence="2 3" key="1">
    <citation type="submission" date="2023-06" db="EMBL/GenBank/DDBJ databases">
        <title>Identification and characterization of horizontal gene transfer across gut microbiota members of farm animals based on homology search.</title>
        <authorList>
            <person name="Schwarzerova J."/>
            <person name="Nykrynova M."/>
            <person name="Jureckova K."/>
            <person name="Cejkova D."/>
            <person name="Rychlik I."/>
        </authorList>
    </citation>
    <scope>NUCLEOTIDE SEQUENCE [LARGE SCALE GENOMIC DNA]</scope>
    <source>
        <strain evidence="2 3">ET39</strain>
    </source>
</reference>
<feature type="transmembrane region" description="Helical" evidence="1">
    <location>
        <begin position="95"/>
        <end position="116"/>
    </location>
</feature>
<keyword evidence="3" id="KW-1185">Reference proteome</keyword>
<reference evidence="3" key="2">
    <citation type="submission" date="2023-06" db="EMBL/GenBank/DDBJ databases">
        <title>Identification and characterization of horizontal gene transfer across gut microbiota members of farm animals based on homology search.</title>
        <authorList>
            <person name="Zeman M."/>
            <person name="Kubasova T."/>
            <person name="Jahodarova E."/>
            <person name="Nykrynova M."/>
            <person name="Rychlik I."/>
        </authorList>
    </citation>
    <scope>NUCLEOTIDE SEQUENCE [LARGE SCALE GENOMIC DNA]</scope>
    <source>
        <strain evidence="3">ET39</strain>
    </source>
</reference>
<feature type="transmembrane region" description="Helical" evidence="1">
    <location>
        <begin position="210"/>
        <end position="231"/>
    </location>
</feature>
<keyword evidence="1" id="KW-1133">Transmembrane helix</keyword>
<keyword evidence="1" id="KW-0472">Membrane</keyword>
<protein>
    <recommendedName>
        <fullName evidence="4">Sporulation integral membrane protein YlbJ</fullName>
    </recommendedName>
</protein>
<gene>
    <name evidence="2" type="ORF">QUV96_04030</name>
</gene>
<feature type="transmembrane region" description="Helical" evidence="1">
    <location>
        <begin position="54"/>
        <end position="74"/>
    </location>
</feature>
<reference evidence="2 3" key="3">
    <citation type="submission" date="2023-06" db="EMBL/GenBank/DDBJ databases">
        <authorList>
            <person name="Zeman M."/>
            <person name="Kubasova T."/>
            <person name="Jahodarova E."/>
            <person name="Nykrynova M."/>
            <person name="Rychlik I."/>
        </authorList>
    </citation>
    <scope>NUCLEOTIDE SEQUENCE [LARGE SCALE GENOMIC DNA]</scope>
    <source>
        <strain evidence="2 3">ET39</strain>
    </source>
</reference>
<evidence type="ECO:0000313" key="3">
    <source>
        <dbReference type="Proteomes" id="UP001529340"/>
    </source>
</evidence>
<proteinExistence type="predicted"/>
<feature type="transmembrane region" description="Helical" evidence="1">
    <location>
        <begin position="289"/>
        <end position="313"/>
    </location>
</feature>
<feature type="transmembrane region" description="Helical" evidence="1">
    <location>
        <begin position="263"/>
        <end position="283"/>
    </location>
</feature>
<accession>A0ABT7UCW6</accession>
<feature type="transmembrane region" description="Helical" evidence="1">
    <location>
        <begin position="159"/>
        <end position="177"/>
    </location>
</feature>
<dbReference type="EMBL" id="JAUDCG010000013">
    <property type="protein sequence ID" value="MDM8156805.1"/>
    <property type="molecule type" value="Genomic_DNA"/>
</dbReference>
<sequence>MFSKNDEILLIERHTLEMVIDMRRLEHLLLFSLLALLLLFGRDVSESVRTSLQIWWNTLLPGMFVPMILIRFLHARQGFDHLYSNLFNRLLHMEGNAFAYVMCALLLGFPGGSLFLDEAGEQGRLNDTGCQRLIACCCFPTPGFVILSVGSSLYGDSAIGWKLYLCVIASGLVLLMLSRRHVVCASSILHTPPSFFSALTQAIWDSARSMLLIGVYLLLFLVIASLIEQLLPAACTLPLQLLFEFSSAVLLCARLSCALKLRLMLTAALLSFGGLCVHLQIFSALRHCALPYASFLKARILQAFFALCIAALIF</sequence>
<evidence type="ECO:0000313" key="2">
    <source>
        <dbReference type="EMBL" id="MDM8156805.1"/>
    </source>
</evidence>
<keyword evidence="1" id="KW-0812">Transmembrane</keyword>
<evidence type="ECO:0008006" key="4">
    <source>
        <dbReference type="Google" id="ProtNLM"/>
    </source>
</evidence>
<organism evidence="2 3">
    <name type="scientific">Amedibacillus dolichus</name>
    <dbReference type="NCBI Taxonomy" id="31971"/>
    <lineage>
        <taxon>Bacteria</taxon>
        <taxon>Bacillati</taxon>
        <taxon>Bacillota</taxon>
        <taxon>Erysipelotrichia</taxon>
        <taxon>Erysipelotrichales</taxon>
        <taxon>Erysipelotrichaceae</taxon>
        <taxon>Amedibacillus</taxon>
    </lineage>
</organism>
<name>A0ABT7UCW6_9FIRM</name>